<keyword evidence="3" id="KW-1185">Reference proteome</keyword>
<proteinExistence type="predicted"/>
<evidence type="ECO:0000256" key="1">
    <source>
        <dbReference type="SAM" id="MobiDB-lite"/>
    </source>
</evidence>
<evidence type="ECO:0000313" key="2">
    <source>
        <dbReference type="EMBL" id="CAD6199993.1"/>
    </source>
</evidence>
<feature type="region of interest" description="Disordered" evidence="1">
    <location>
        <begin position="127"/>
        <end position="179"/>
    </location>
</feature>
<protein>
    <submittedName>
        <fullName evidence="2">Uncharacterized protein</fullName>
    </submittedName>
</protein>
<organism evidence="2 3">
    <name type="scientific">Caenorhabditis auriculariae</name>
    <dbReference type="NCBI Taxonomy" id="2777116"/>
    <lineage>
        <taxon>Eukaryota</taxon>
        <taxon>Metazoa</taxon>
        <taxon>Ecdysozoa</taxon>
        <taxon>Nematoda</taxon>
        <taxon>Chromadorea</taxon>
        <taxon>Rhabditida</taxon>
        <taxon>Rhabditina</taxon>
        <taxon>Rhabditomorpha</taxon>
        <taxon>Rhabditoidea</taxon>
        <taxon>Rhabditidae</taxon>
        <taxon>Peloderinae</taxon>
        <taxon>Caenorhabditis</taxon>
    </lineage>
</organism>
<feature type="region of interest" description="Disordered" evidence="1">
    <location>
        <begin position="385"/>
        <end position="408"/>
    </location>
</feature>
<dbReference type="AlphaFoldDB" id="A0A8S1HTI0"/>
<sequence length="408" mass="49384">MYSPAIQPCCCRPDDKYYLEHRERLLQEHDEEQQRLQEEHEERLRALERAGYDELERRRETERQERKNDENLRQQARTQRIREEQEQEAARKARMEAQNEEHRRKIRKFQEDSDKKIAELKWNSEQKSARDLQEYEENRRRTQEIERKRQEEFERDRDSWQAAEQAKEARHQADMRSRDERMAQEQLEHEKRMRKIKADAEEVQREQYRRWEERQKLANAQLRQLFEMVIQRRWNQMIENRWANRLCFLQGVNRPVAREFRDLHQQFNATVLQQNKEKDLQYIAMTVSVVISALDNEMKTMDQEGQKMEDYYRRTGAEFLREIQRSTEDVADKCQALKASLISFRGECVSCTASSLATAKPLADDLEQTVAKIPTIHQLKERFEGSWNNPESQEDGQQSNVIITEVYD</sequence>
<accession>A0A8S1HTI0</accession>
<reference evidence="2" key="1">
    <citation type="submission" date="2020-10" db="EMBL/GenBank/DDBJ databases">
        <authorList>
            <person name="Kikuchi T."/>
        </authorList>
    </citation>
    <scope>NUCLEOTIDE SEQUENCE</scope>
    <source>
        <strain evidence="2">NKZ352</strain>
    </source>
</reference>
<feature type="compositionally biased region" description="Polar residues" evidence="1">
    <location>
        <begin position="386"/>
        <end position="402"/>
    </location>
</feature>
<evidence type="ECO:0000313" key="3">
    <source>
        <dbReference type="Proteomes" id="UP000835052"/>
    </source>
</evidence>
<dbReference type="EMBL" id="CAJGYM010000224">
    <property type="protein sequence ID" value="CAD6199993.1"/>
    <property type="molecule type" value="Genomic_DNA"/>
</dbReference>
<gene>
    <name evidence="2" type="ORF">CAUJ_LOCUS15892</name>
</gene>
<dbReference type="Proteomes" id="UP000835052">
    <property type="component" value="Unassembled WGS sequence"/>
</dbReference>
<feature type="compositionally biased region" description="Basic and acidic residues" evidence="1">
    <location>
        <begin position="80"/>
        <end position="110"/>
    </location>
</feature>
<feature type="region of interest" description="Disordered" evidence="1">
    <location>
        <begin position="29"/>
        <end position="110"/>
    </location>
</feature>
<feature type="compositionally biased region" description="Basic and acidic residues" evidence="1">
    <location>
        <begin position="29"/>
        <end position="72"/>
    </location>
</feature>
<name>A0A8S1HTI0_9PELO</name>
<comment type="caution">
    <text evidence="2">The sequence shown here is derived from an EMBL/GenBank/DDBJ whole genome shotgun (WGS) entry which is preliminary data.</text>
</comment>